<keyword evidence="2" id="KW-1185">Reference proteome</keyword>
<organism evidence="1 2">
    <name type="scientific">Protopolystoma xenopodis</name>
    <dbReference type="NCBI Taxonomy" id="117903"/>
    <lineage>
        <taxon>Eukaryota</taxon>
        <taxon>Metazoa</taxon>
        <taxon>Spiralia</taxon>
        <taxon>Lophotrochozoa</taxon>
        <taxon>Platyhelminthes</taxon>
        <taxon>Monogenea</taxon>
        <taxon>Polyopisthocotylea</taxon>
        <taxon>Polystomatidea</taxon>
        <taxon>Polystomatidae</taxon>
        <taxon>Protopolystoma</taxon>
    </lineage>
</organism>
<protein>
    <submittedName>
        <fullName evidence="1">Uncharacterized protein</fullName>
    </submittedName>
</protein>
<proteinExistence type="predicted"/>
<evidence type="ECO:0000313" key="2">
    <source>
        <dbReference type="Proteomes" id="UP000784294"/>
    </source>
</evidence>
<name>A0A448WK35_9PLAT</name>
<dbReference type="EMBL" id="CAAALY010018741">
    <property type="protein sequence ID" value="VEL13734.1"/>
    <property type="molecule type" value="Genomic_DNA"/>
</dbReference>
<comment type="caution">
    <text evidence="1">The sequence shown here is derived from an EMBL/GenBank/DDBJ whole genome shotgun (WGS) entry which is preliminary data.</text>
</comment>
<dbReference type="AlphaFoldDB" id="A0A448WK35"/>
<evidence type="ECO:0000313" key="1">
    <source>
        <dbReference type="EMBL" id="VEL13734.1"/>
    </source>
</evidence>
<accession>A0A448WK35</accession>
<dbReference type="Proteomes" id="UP000784294">
    <property type="component" value="Unassembled WGS sequence"/>
</dbReference>
<reference evidence="1" key="1">
    <citation type="submission" date="2018-11" db="EMBL/GenBank/DDBJ databases">
        <authorList>
            <consortium name="Pathogen Informatics"/>
        </authorList>
    </citation>
    <scope>NUCLEOTIDE SEQUENCE</scope>
</reference>
<sequence length="167" mass="17791">MSSTARLLCQQKKCHGCKAFSPNLDSGIGRTGSTEVAPNSPVVSAAAYNFGRAKSTSNRIGLCDGGCHVGFEDLYIGQPGEPADIEARLSGPFLSPSSPPGIKSSFQNDVVAAICDADFVGLLLSGKSAYRFVLIPVSYLDLFSLGFEVRRLQVGRARRQMRRLGCS</sequence>
<gene>
    <name evidence="1" type="ORF">PXEA_LOCUS7174</name>
</gene>